<gene>
    <name evidence="2" type="ORF">GCM10007067_25630</name>
</gene>
<dbReference type="EMBL" id="BMYD01000004">
    <property type="protein sequence ID" value="GHA86451.1"/>
    <property type="molecule type" value="Genomic_DNA"/>
</dbReference>
<reference evidence="2" key="2">
    <citation type="submission" date="2020-09" db="EMBL/GenBank/DDBJ databases">
        <authorList>
            <person name="Sun Q."/>
            <person name="Kim S."/>
        </authorList>
    </citation>
    <scope>NUCLEOTIDE SEQUENCE</scope>
    <source>
        <strain evidence="2">KCTC 23077</strain>
    </source>
</reference>
<evidence type="ECO:0000313" key="2">
    <source>
        <dbReference type="EMBL" id="GHA86451.1"/>
    </source>
</evidence>
<accession>A0A918WB75</accession>
<comment type="caution">
    <text evidence="2">The sequence shown here is derived from an EMBL/GenBank/DDBJ whole genome shotgun (WGS) entry which is preliminary data.</text>
</comment>
<dbReference type="AlphaFoldDB" id="A0A918WB75"/>
<protein>
    <submittedName>
        <fullName evidence="2">Uncharacterized protein</fullName>
    </submittedName>
</protein>
<evidence type="ECO:0000313" key="3">
    <source>
        <dbReference type="Proteomes" id="UP000646426"/>
    </source>
</evidence>
<name>A0A918WB75_9GAMM</name>
<keyword evidence="1" id="KW-0472">Membrane</keyword>
<keyword evidence="1" id="KW-0812">Transmembrane</keyword>
<sequence length="78" mass="8122">MSDAERSAPSTPAPQRRMPLHWKIAIGFFSGLALGLVLYALGYGEFAPAGLDAPRCAAGGAASWTCTPWVELLSSSIG</sequence>
<keyword evidence="3" id="KW-1185">Reference proteome</keyword>
<evidence type="ECO:0000256" key="1">
    <source>
        <dbReference type="SAM" id="Phobius"/>
    </source>
</evidence>
<dbReference type="Proteomes" id="UP000646426">
    <property type="component" value="Unassembled WGS sequence"/>
</dbReference>
<reference evidence="2" key="1">
    <citation type="journal article" date="2014" name="Int. J. Syst. Evol. Microbiol.">
        <title>Complete genome sequence of Corynebacterium casei LMG S-19264T (=DSM 44701T), isolated from a smear-ripened cheese.</title>
        <authorList>
            <consortium name="US DOE Joint Genome Institute (JGI-PGF)"/>
            <person name="Walter F."/>
            <person name="Albersmeier A."/>
            <person name="Kalinowski J."/>
            <person name="Ruckert C."/>
        </authorList>
    </citation>
    <scope>NUCLEOTIDE SEQUENCE</scope>
    <source>
        <strain evidence="2">KCTC 23077</strain>
    </source>
</reference>
<proteinExistence type="predicted"/>
<organism evidence="2 3">
    <name type="scientific">Cognatilysobacter bugurensis</name>
    <dbReference type="NCBI Taxonomy" id="543356"/>
    <lineage>
        <taxon>Bacteria</taxon>
        <taxon>Pseudomonadati</taxon>
        <taxon>Pseudomonadota</taxon>
        <taxon>Gammaproteobacteria</taxon>
        <taxon>Lysobacterales</taxon>
        <taxon>Lysobacteraceae</taxon>
        <taxon>Cognatilysobacter</taxon>
    </lineage>
</organism>
<feature type="transmembrane region" description="Helical" evidence="1">
    <location>
        <begin position="20"/>
        <end position="41"/>
    </location>
</feature>
<keyword evidence="1" id="KW-1133">Transmembrane helix</keyword>